<dbReference type="SUPFAM" id="SSF47781">
    <property type="entry name" value="RuvA domain 2-like"/>
    <property type="match status" value="1"/>
</dbReference>
<dbReference type="HAMAP" id="MF_00203">
    <property type="entry name" value="UvrC"/>
    <property type="match status" value="1"/>
</dbReference>
<dbReference type="InterPro" id="IPR001162">
    <property type="entry name" value="UvrC_RNase_H_dom"/>
</dbReference>
<dbReference type="InterPro" id="IPR050066">
    <property type="entry name" value="UvrABC_protein_C"/>
</dbReference>
<dbReference type="GO" id="GO:0009380">
    <property type="term" value="C:excinuclease repair complex"/>
    <property type="evidence" value="ECO:0007669"/>
    <property type="project" value="InterPro"/>
</dbReference>
<dbReference type="Gene3D" id="3.40.1440.10">
    <property type="entry name" value="GIY-YIG endonuclease"/>
    <property type="match status" value="1"/>
</dbReference>
<keyword evidence="1 7" id="KW-0963">Cytoplasm</keyword>
<dbReference type="EMBL" id="LRVM01000003">
    <property type="protein sequence ID" value="KXL53300.1"/>
    <property type="molecule type" value="Genomic_DNA"/>
</dbReference>
<accession>A0A136WFS8</accession>
<dbReference type="GO" id="GO:0006289">
    <property type="term" value="P:nucleotide-excision repair"/>
    <property type="evidence" value="ECO:0007669"/>
    <property type="project" value="UniProtKB-UniRule"/>
</dbReference>
<evidence type="ECO:0000313" key="13">
    <source>
        <dbReference type="Proteomes" id="UP000070539"/>
    </source>
</evidence>
<gene>
    <name evidence="7 12" type="primary">uvrC</name>
    <name evidence="12" type="ORF">CLNEO_12710</name>
</gene>
<dbReference type="Pfam" id="PF01541">
    <property type="entry name" value="GIY-YIG"/>
    <property type="match status" value="1"/>
</dbReference>
<dbReference type="SUPFAM" id="SSF82771">
    <property type="entry name" value="GIY-YIG endonuclease"/>
    <property type="match status" value="1"/>
</dbReference>
<dbReference type="Pfam" id="PF12826">
    <property type="entry name" value="HHH_2"/>
    <property type="match status" value="1"/>
</dbReference>
<dbReference type="InterPro" id="IPR001943">
    <property type="entry name" value="UVR_dom"/>
</dbReference>
<evidence type="ECO:0000256" key="6">
    <source>
        <dbReference type="ARBA" id="ARBA00023236"/>
    </source>
</evidence>
<comment type="similarity">
    <text evidence="7">Belongs to the UvrC family.</text>
</comment>
<dbReference type="PROSITE" id="PS50164">
    <property type="entry name" value="GIY_YIG"/>
    <property type="match status" value="1"/>
</dbReference>
<comment type="subunit">
    <text evidence="7">Interacts with UvrB in an incision complex.</text>
</comment>
<dbReference type="STRING" id="36847.CLNEO_12710"/>
<proteinExistence type="inferred from homology"/>
<dbReference type="PANTHER" id="PTHR30562:SF1">
    <property type="entry name" value="UVRABC SYSTEM PROTEIN C"/>
    <property type="match status" value="1"/>
</dbReference>
<comment type="function">
    <text evidence="7">The UvrABC repair system catalyzes the recognition and processing of DNA lesions. UvrC both incises the 5' and 3' sides of the lesion. The N-terminal half is responsible for the 3' incision and the C-terminal half is responsible for the 5' incision.</text>
</comment>
<evidence type="ECO:0000256" key="8">
    <source>
        <dbReference type="SAM" id="Coils"/>
    </source>
</evidence>
<dbReference type="SMART" id="SM00465">
    <property type="entry name" value="GIYc"/>
    <property type="match status" value="1"/>
</dbReference>
<dbReference type="GO" id="GO:0009381">
    <property type="term" value="F:excinuclease ABC activity"/>
    <property type="evidence" value="ECO:0007669"/>
    <property type="project" value="UniProtKB-UniRule"/>
</dbReference>
<feature type="coiled-coil region" evidence="8">
    <location>
        <begin position="196"/>
        <end position="227"/>
    </location>
</feature>
<dbReference type="Pfam" id="PF02151">
    <property type="entry name" value="UVR"/>
    <property type="match status" value="1"/>
</dbReference>
<dbReference type="Pfam" id="PF08459">
    <property type="entry name" value="UvrC_RNaseH_dom"/>
    <property type="match status" value="1"/>
</dbReference>
<evidence type="ECO:0000256" key="4">
    <source>
        <dbReference type="ARBA" id="ARBA00022881"/>
    </source>
</evidence>
<dbReference type="Gene3D" id="3.30.420.340">
    <property type="entry name" value="UvrC, RNAse H endonuclease domain"/>
    <property type="match status" value="1"/>
</dbReference>
<dbReference type="NCBIfam" id="NF001824">
    <property type="entry name" value="PRK00558.1-5"/>
    <property type="match status" value="1"/>
</dbReference>
<dbReference type="InterPro" id="IPR004791">
    <property type="entry name" value="UvrC"/>
</dbReference>
<dbReference type="PROSITE" id="PS50151">
    <property type="entry name" value="UVR"/>
    <property type="match status" value="1"/>
</dbReference>
<dbReference type="InterPro" id="IPR047296">
    <property type="entry name" value="GIY-YIG_UvrC_Cho"/>
</dbReference>
<dbReference type="GO" id="GO:0005737">
    <property type="term" value="C:cytoplasm"/>
    <property type="evidence" value="ECO:0007669"/>
    <property type="project" value="UniProtKB-SubCell"/>
</dbReference>
<dbReference type="Pfam" id="PF22920">
    <property type="entry name" value="UvrC_RNaseH"/>
    <property type="match status" value="1"/>
</dbReference>
<keyword evidence="4 7" id="KW-0267">Excision nuclease</keyword>
<protein>
    <recommendedName>
        <fullName evidence="7">UvrABC system protein C</fullName>
        <shortName evidence="7">Protein UvrC</shortName>
    </recommendedName>
    <alternativeName>
        <fullName evidence="7">Excinuclease ABC subunit C</fullName>
    </alternativeName>
</protein>
<keyword evidence="2 7" id="KW-0227">DNA damage</keyword>
<feature type="domain" description="GIY-YIG" evidence="10">
    <location>
        <begin position="13"/>
        <end position="92"/>
    </location>
</feature>
<dbReference type="CDD" id="cd10434">
    <property type="entry name" value="GIY-YIG_UvrC_Cho"/>
    <property type="match status" value="1"/>
</dbReference>
<evidence type="ECO:0000256" key="1">
    <source>
        <dbReference type="ARBA" id="ARBA00022490"/>
    </source>
</evidence>
<keyword evidence="5 7" id="KW-0234">DNA repair</keyword>
<dbReference type="Proteomes" id="UP000070539">
    <property type="component" value="Unassembled WGS sequence"/>
</dbReference>
<dbReference type="SUPFAM" id="SSF46600">
    <property type="entry name" value="C-terminal UvrC-binding domain of UvrB"/>
    <property type="match status" value="1"/>
</dbReference>
<comment type="subcellular location">
    <subcellularLocation>
        <location evidence="7">Cytoplasm</location>
    </subcellularLocation>
</comment>
<keyword evidence="6 7" id="KW-0742">SOS response</keyword>
<dbReference type="PANTHER" id="PTHR30562">
    <property type="entry name" value="UVRC/OXIDOREDUCTASE"/>
    <property type="match status" value="1"/>
</dbReference>
<evidence type="ECO:0000256" key="3">
    <source>
        <dbReference type="ARBA" id="ARBA00022769"/>
    </source>
</evidence>
<dbReference type="InterPro" id="IPR000305">
    <property type="entry name" value="GIY-YIG_endonuc"/>
</dbReference>
<keyword evidence="13" id="KW-1185">Reference proteome</keyword>
<dbReference type="FunFam" id="3.40.1440.10:FF:000001">
    <property type="entry name" value="UvrABC system protein C"/>
    <property type="match status" value="1"/>
</dbReference>
<dbReference type="PATRIC" id="fig|36847.3.peg.1471"/>
<dbReference type="InterPro" id="IPR038476">
    <property type="entry name" value="UvrC_RNase_H_dom_sf"/>
</dbReference>
<sequence>MFDISEELKKLPQKPGVYLMKNEKGQIIYVGKAINLKNRVRQYFQSSKNQTAKTKAMVPQIVEFEYIVTDSELEALILECNLIKQYEPYYNIMLKDDKTYPYIKVTIQEDFPRVFMTRRMDKDKAKYYGPYTDVLAVKETVETLHRLFPIRKCKKNLPKEMGKERPCLNHHIGQCLAPCSGAIASPEYKKYISDAIDFLEGKHDEIRKKMEQEMAEAAEKMEFEKAAALRDKIRAVKSIAQKQKMANMSVGDADVIAMVRAFHECLVQVFFIRDGKMTGRENFTMTASEEQGRSEILTAFVQQFYTGTAYIPREIILQEDLVSEEKELLAEYLWERRGGKVTFTVPIKGEKQKLVELAHKNAMLIFEQFGEKLRKEEQRTKGAMEELRQALGLSQTLKRVEAYDISNTQGFESVGSMVVFEDGKAKNSDYRKFRIKTVIGANDYASMKEVITRRLNHALKEKAEGKTSSFTRLPDLIFMDGGKIQVNAAQEVLLSFGMNIPVCGMVKDEKHRTRGLLFDGEEIKIPFTSEGFRLLTRIQDEVHRFAITYHRKLRQEKGLHSVLDDIKGIGEIRRKALMRHFGSIEDIAAAEVAELLEVEEMNIPSSEQVYAFFHQDELQN</sequence>
<dbReference type="InterPro" id="IPR036876">
    <property type="entry name" value="UVR_dom_sf"/>
</dbReference>
<dbReference type="PROSITE" id="PS50165">
    <property type="entry name" value="UVRC"/>
    <property type="match status" value="1"/>
</dbReference>
<dbReference type="GO" id="GO:0003677">
    <property type="term" value="F:DNA binding"/>
    <property type="evidence" value="ECO:0007669"/>
    <property type="project" value="UniProtKB-UniRule"/>
</dbReference>
<evidence type="ECO:0000259" key="11">
    <source>
        <dbReference type="PROSITE" id="PS50165"/>
    </source>
</evidence>
<reference evidence="12 13" key="1">
    <citation type="submission" date="2016-01" db="EMBL/GenBank/DDBJ databases">
        <title>Genome sequence of Clostridium neopropionicum X4, DSM-3847.</title>
        <authorList>
            <person name="Poehlein A."/>
            <person name="Beck M.H."/>
            <person name="Bengelsdorf F.R."/>
            <person name="Daniel R."/>
            <person name="Duerre P."/>
        </authorList>
    </citation>
    <scope>NUCLEOTIDE SEQUENCE [LARGE SCALE GENOMIC DNA]</scope>
    <source>
        <strain evidence="12 13">DSM-3847</strain>
    </source>
</reference>
<comment type="caution">
    <text evidence="12">The sequence shown here is derived from an EMBL/GenBank/DDBJ whole genome shotgun (WGS) entry which is preliminary data.</text>
</comment>
<dbReference type="AlphaFoldDB" id="A0A136WFS8"/>
<dbReference type="Gene3D" id="1.10.150.20">
    <property type="entry name" value="5' to 3' exonuclease, C-terminal subdomain"/>
    <property type="match status" value="1"/>
</dbReference>
<feature type="domain" description="UvrC family homology region profile" evidence="11">
    <location>
        <begin position="267"/>
        <end position="493"/>
    </location>
</feature>
<evidence type="ECO:0000313" key="12">
    <source>
        <dbReference type="EMBL" id="KXL53300.1"/>
    </source>
</evidence>
<evidence type="ECO:0000256" key="5">
    <source>
        <dbReference type="ARBA" id="ARBA00023204"/>
    </source>
</evidence>
<evidence type="ECO:0000256" key="7">
    <source>
        <dbReference type="HAMAP-Rule" id="MF_00203"/>
    </source>
</evidence>
<keyword evidence="3 7" id="KW-0228">DNA excision</keyword>
<name>A0A136WFS8_9FIRM</name>
<dbReference type="InterPro" id="IPR010994">
    <property type="entry name" value="RuvA_2-like"/>
</dbReference>
<organism evidence="12 13">
    <name type="scientific">Anaerotignum neopropionicum</name>
    <dbReference type="NCBI Taxonomy" id="36847"/>
    <lineage>
        <taxon>Bacteria</taxon>
        <taxon>Bacillati</taxon>
        <taxon>Bacillota</taxon>
        <taxon>Clostridia</taxon>
        <taxon>Lachnospirales</taxon>
        <taxon>Anaerotignaceae</taxon>
        <taxon>Anaerotignum</taxon>
    </lineage>
</organism>
<dbReference type="RefSeq" id="WP_066086174.1">
    <property type="nucleotide sequence ID" value="NZ_LRVM01000003.1"/>
</dbReference>
<evidence type="ECO:0000256" key="2">
    <source>
        <dbReference type="ARBA" id="ARBA00022763"/>
    </source>
</evidence>
<dbReference type="GO" id="GO:0009432">
    <property type="term" value="P:SOS response"/>
    <property type="evidence" value="ECO:0007669"/>
    <property type="project" value="UniProtKB-UniRule"/>
</dbReference>
<dbReference type="InterPro" id="IPR041663">
    <property type="entry name" value="DisA/LigA_HHH"/>
</dbReference>
<keyword evidence="8" id="KW-0175">Coiled coil</keyword>
<dbReference type="OrthoDB" id="9804933at2"/>
<feature type="domain" description="UVR" evidence="9">
    <location>
        <begin position="204"/>
        <end position="239"/>
    </location>
</feature>
<dbReference type="Gene3D" id="4.10.860.10">
    <property type="entry name" value="UVR domain"/>
    <property type="match status" value="1"/>
</dbReference>
<dbReference type="NCBIfam" id="TIGR00194">
    <property type="entry name" value="uvrC"/>
    <property type="match status" value="1"/>
</dbReference>
<evidence type="ECO:0000259" key="9">
    <source>
        <dbReference type="PROSITE" id="PS50151"/>
    </source>
</evidence>
<evidence type="ECO:0000259" key="10">
    <source>
        <dbReference type="PROSITE" id="PS50164"/>
    </source>
</evidence>
<dbReference type="InterPro" id="IPR035901">
    <property type="entry name" value="GIY-YIG_endonuc_sf"/>
</dbReference>